<accession>A0AAD4G9G2</accession>
<sequence>MPNLFGLLSPIVLKVKVLETLKLVEISDGNTSNSEAEGSDISSSGDGSCGSTVEELESMVPSLLTRAYYFHVSWYSIVLGMFQGGVRGEGPHASIISESSRRMRQ</sequence>
<name>A0AAD4G9G2_BOLED</name>
<evidence type="ECO:0000313" key="3">
    <source>
        <dbReference type="Proteomes" id="UP001194468"/>
    </source>
</evidence>
<organism evidence="2 3">
    <name type="scientific">Boletus edulis BED1</name>
    <dbReference type="NCBI Taxonomy" id="1328754"/>
    <lineage>
        <taxon>Eukaryota</taxon>
        <taxon>Fungi</taxon>
        <taxon>Dikarya</taxon>
        <taxon>Basidiomycota</taxon>
        <taxon>Agaricomycotina</taxon>
        <taxon>Agaricomycetes</taxon>
        <taxon>Agaricomycetidae</taxon>
        <taxon>Boletales</taxon>
        <taxon>Boletineae</taxon>
        <taxon>Boletaceae</taxon>
        <taxon>Boletoideae</taxon>
        <taxon>Boletus</taxon>
    </lineage>
</organism>
<dbReference type="Proteomes" id="UP001194468">
    <property type="component" value="Unassembled WGS sequence"/>
</dbReference>
<reference evidence="2" key="2">
    <citation type="journal article" date="2020" name="Nat. Commun.">
        <title>Large-scale genome sequencing of mycorrhizal fungi provides insights into the early evolution of symbiotic traits.</title>
        <authorList>
            <person name="Miyauchi S."/>
            <person name="Kiss E."/>
            <person name="Kuo A."/>
            <person name="Drula E."/>
            <person name="Kohler A."/>
            <person name="Sanchez-Garcia M."/>
            <person name="Morin E."/>
            <person name="Andreopoulos B."/>
            <person name="Barry K.W."/>
            <person name="Bonito G."/>
            <person name="Buee M."/>
            <person name="Carver A."/>
            <person name="Chen C."/>
            <person name="Cichocki N."/>
            <person name="Clum A."/>
            <person name="Culley D."/>
            <person name="Crous P.W."/>
            <person name="Fauchery L."/>
            <person name="Girlanda M."/>
            <person name="Hayes R.D."/>
            <person name="Keri Z."/>
            <person name="LaButti K."/>
            <person name="Lipzen A."/>
            <person name="Lombard V."/>
            <person name="Magnuson J."/>
            <person name="Maillard F."/>
            <person name="Murat C."/>
            <person name="Nolan M."/>
            <person name="Ohm R.A."/>
            <person name="Pangilinan J."/>
            <person name="Pereira M.F."/>
            <person name="Perotto S."/>
            <person name="Peter M."/>
            <person name="Pfister S."/>
            <person name="Riley R."/>
            <person name="Sitrit Y."/>
            <person name="Stielow J.B."/>
            <person name="Szollosi G."/>
            <person name="Zifcakova L."/>
            <person name="Stursova M."/>
            <person name="Spatafora J.W."/>
            <person name="Tedersoo L."/>
            <person name="Vaario L.M."/>
            <person name="Yamada A."/>
            <person name="Yan M."/>
            <person name="Wang P."/>
            <person name="Xu J."/>
            <person name="Bruns T."/>
            <person name="Baldrian P."/>
            <person name="Vilgalys R."/>
            <person name="Dunand C."/>
            <person name="Henrissat B."/>
            <person name="Grigoriev I.V."/>
            <person name="Hibbett D."/>
            <person name="Nagy L.G."/>
            <person name="Martin F.M."/>
        </authorList>
    </citation>
    <scope>NUCLEOTIDE SEQUENCE</scope>
    <source>
        <strain evidence="2">BED1</strain>
    </source>
</reference>
<evidence type="ECO:0000256" key="1">
    <source>
        <dbReference type="SAM" id="MobiDB-lite"/>
    </source>
</evidence>
<dbReference type="AlphaFoldDB" id="A0AAD4G9G2"/>
<reference evidence="2" key="1">
    <citation type="submission" date="2019-10" db="EMBL/GenBank/DDBJ databases">
        <authorList>
            <consortium name="DOE Joint Genome Institute"/>
            <person name="Kuo A."/>
            <person name="Miyauchi S."/>
            <person name="Kiss E."/>
            <person name="Drula E."/>
            <person name="Kohler A."/>
            <person name="Sanchez-Garcia M."/>
            <person name="Andreopoulos B."/>
            <person name="Barry K.W."/>
            <person name="Bonito G."/>
            <person name="Buee M."/>
            <person name="Carver A."/>
            <person name="Chen C."/>
            <person name="Cichocki N."/>
            <person name="Clum A."/>
            <person name="Culley D."/>
            <person name="Crous P.W."/>
            <person name="Fauchery L."/>
            <person name="Girlanda M."/>
            <person name="Hayes R."/>
            <person name="Keri Z."/>
            <person name="LaButti K."/>
            <person name="Lipzen A."/>
            <person name="Lombard V."/>
            <person name="Magnuson J."/>
            <person name="Maillard F."/>
            <person name="Morin E."/>
            <person name="Murat C."/>
            <person name="Nolan M."/>
            <person name="Ohm R."/>
            <person name="Pangilinan J."/>
            <person name="Pereira M."/>
            <person name="Perotto S."/>
            <person name="Peter M."/>
            <person name="Riley R."/>
            <person name="Sitrit Y."/>
            <person name="Stielow B."/>
            <person name="Szollosi G."/>
            <person name="Zifcakova L."/>
            <person name="Stursova M."/>
            <person name="Spatafora J.W."/>
            <person name="Tedersoo L."/>
            <person name="Vaario L.-M."/>
            <person name="Yamada A."/>
            <person name="Yan M."/>
            <person name="Wang P."/>
            <person name="Xu J."/>
            <person name="Bruns T."/>
            <person name="Baldrian P."/>
            <person name="Vilgalys R."/>
            <person name="Henrissat B."/>
            <person name="Grigoriev I.V."/>
            <person name="Hibbett D."/>
            <person name="Nagy L.G."/>
            <person name="Martin F.M."/>
        </authorList>
    </citation>
    <scope>NUCLEOTIDE SEQUENCE</scope>
    <source>
        <strain evidence="2">BED1</strain>
    </source>
</reference>
<feature type="region of interest" description="Disordered" evidence="1">
    <location>
        <begin position="29"/>
        <end position="49"/>
    </location>
</feature>
<evidence type="ECO:0000313" key="2">
    <source>
        <dbReference type="EMBL" id="KAF8431296.1"/>
    </source>
</evidence>
<dbReference type="EMBL" id="WHUW01000051">
    <property type="protein sequence ID" value="KAF8431296.1"/>
    <property type="molecule type" value="Genomic_DNA"/>
</dbReference>
<proteinExistence type="predicted"/>
<protein>
    <submittedName>
        <fullName evidence="2">Uncharacterized protein</fullName>
    </submittedName>
</protein>
<comment type="caution">
    <text evidence="2">The sequence shown here is derived from an EMBL/GenBank/DDBJ whole genome shotgun (WGS) entry which is preliminary data.</text>
</comment>
<feature type="non-terminal residue" evidence="2">
    <location>
        <position position="105"/>
    </location>
</feature>
<gene>
    <name evidence="2" type="ORF">L210DRAFT_953057</name>
</gene>
<keyword evidence="3" id="KW-1185">Reference proteome</keyword>
<feature type="compositionally biased region" description="Low complexity" evidence="1">
    <location>
        <begin position="32"/>
        <end position="49"/>
    </location>
</feature>